<evidence type="ECO:0000259" key="3">
    <source>
        <dbReference type="SMART" id="SM00822"/>
    </source>
</evidence>
<dbReference type="Pfam" id="PF13561">
    <property type="entry name" value="adh_short_C2"/>
    <property type="match status" value="1"/>
</dbReference>
<reference evidence="4" key="1">
    <citation type="submission" date="2015-09" db="EMBL/GenBank/DDBJ databases">
        <authorList>
            <person name="Jackson K.R."/>
            <person name="Lunt B.L."/>
            <person name="Fisher J.N.B."/>
            <person name="Gardner A.V."/>
            <person name="Bailey M.E."/>
            <person name="Deus L.M."/>
            <person name="Earl A.S."/>
            <person name="Gibby P.D."/>
            <person name="Hartmann K.A."/>
            <person name="Liu J.E."/>
            <person name="Manci A.M."/>
            <person name="Nielsen D.A."/>
            <person name="Solomon M.B."/>
            <person name="Breakwell D.P."/>
            <person name="Burnett S.H."/>
            <person name="Grose J.H."/>
        </authorList>
    </citation>
    <scope>NUCLEOTIDE SEQUENCE</scope>
    <source>
        <strain evidence="4">FXJ7.131</strain>
    </source>
</reference>
<dbReference type="PANTHER" id="PTHR42760:SF133">
    <property type="entry name" value="3-OXOACYL-[ACYL-CARRIER-PROTEIN] REDUCTASE"/>
    <property type="match status" value="1"/>
</dbReference>
<dbReference type="InterPro" id="IPR057326">
    <property type="entry name" value="KR_dom"/>
</dbReference>
<evidence type="ECO:0000256" key="1">
    <source>
        <dbReference type="ARBA" id="ARBA00006484"/>
    </source>
</evidence>
<comment type="similarity">
    <text evidence="1">Belongs to the short-chain dehydrogenases/reductases (SDR) family.</text>
</comment>
<dbReference type="PRINTS" id="PR00081">
    <property type="entry name" value="GDHRDH"/>
</dbReference>
<dbReference type="InterPro" id="IPR020904">
    <property type="entry name" value="Sc_DH/Rdtase_CS"/>
</dbReference>
<protein>
    <submittedName>
        <fullName evidence="4">Hex30</fullName>
    </submittedName>
</protein>
<dbReference type="AlphaFoldDB" id="A0A126SNX9"/>
<dbReference type="CDD" id="cd05233">
    <property type="entry name" value="SDR_c"/>
    <property type="match status" value="1"/>
</dbReference>
<evidence type="ECO:0000256" key="2">
    <source>
        <dbReference type="ARBA" id="ARBA00023002"/>
    </source>
</evidence>
<dbReference type="InterPro" id="IPR002347">
    <property type="entry name" value="SDR_fam"/>
</dbReference>
<dbReference type="FunFam" id="3.40.50.720:FF:000084">
    <property type="entry name" value="Short-chain dehydrogenase reductase"/>
    <property type="match status" value="1"/>
</dbReference>
<dbReference type="PRINTS" id="PR00080">
    <property type="entry name" value="SDRFAMILY"/>
</dbReference>
<name>A0A126SNX9_9ACTN</name>
<dbReference type="SMART" id="SM00822">
    <property type="entry name" value="PKS_KR"/>
    <property type="match status" value="1"/>
</dbReference>
<dbReference type="PROSITE" id="PS00061">
    <property type="entry name" value="ADH_SHORT"/>
    <property type="match status" value="1"/>
</dbReference>
<accession>A0A126SNX9</accession>
<keyword evidence="2" id="KW-0560">Oxidoreductase</keyword>
<dbReference type="SUPFAM" id="SSF51735">
    <property type="entry name" value="NAD(P)-binding Rossmann-fold domains"/>
    <property type="match status" value="1"/>
</dbReference>
<evidence type="ECO:0000313" key="4">
    <source>
        <dbReference type="EMBL" id="AMK51287.1"/>
    </source>
</evidence>
<dbReference type="InterPro" id="IPR036291">
    <property type="entry name" value="NAD(P)-bd_dom_sf"/>
</dbReference>
<sequence length="245" mass="24605">MDLGLAGKRVLVTGGTHGIGRETVLAFARAGACVVACNRSPGDAADDLARELKGLGDGHHVVQADVTDTAGVAALADACREALGGLDVVVNNVGVDGRSPFGELTGEKWHRVVETNLTSCFLVTQAALGLLADNGSIVNIGASAGMRGRPESAHYGASKTALIGLSRSLARELGGRGIRVNTVAPGVIVTEPGGGPPPPVADLIRAVTALGRLGTSADVAAAVLFLASDVSRYITGVTLNVDGGI</sequence>
<dbReference type="Gene3D" id="3.40.50.720">
    <property type="entry name" value="NAD(P)-binding Rossmann-like Domain"/>
    <property type="match status" value="1"/>
</dbReference>
<dbReference type="GO" id="GO:0016616">
    <property type="term" value="F:oxidoreductase activity, acting on the CH-OH group of donors, NAD or NADP as acceptor"/>
    <property type="evidence" value="ECO:0007669"/>
    <property type="project" value="UniProtKB-ARBA"/>
</dbReference>
<organism evidence="4">
    <name type="scientific">Streptosporangium sp. FXJ7.131</name>
    <dbReference type="NCBI Taxonomy" id="683272"/>
    <lineage>
        <taxon>Bacteria</taxon>
        <taxon>Bacillati</taxon>
        <taxon>Actinomycetota</taxon>
        <taxon>Actinomycetes</taxon>
        <taxon>Streptosporangiales</taxon>
        <taxon>Streptosporangiaceae</taxon>
        <taxon>Streptosporangium</taxon>
    </lineage>
</organism>
<dbReference type="EMBL" id="KT713752">
    <property type="protein sequence ID" value="AMK51287.1"/>
    <property type="molecule type" value="Genomic_DNA"/>
</dbReference>
<proteinExistence type="inferred from homology"/>
<feature type="domain" description="Ketoreductase" evidence="3">
    <location>
        <begin position="8"/>
        <end position="192"/>
    </location>
</feature>
<dbReference type="PANTHER" id="PTHR42760">
    <property type="entry name" value="SHORT-CHAIN DEHYDROGENASES/REDUCTASES FAMILY MEMBER"/>
    <property type="match status" value="1"/>
</dbReference>